<evidence type="ECO:0000256" key="8">
    <source>
        <dbReference type="ARBA" id="ARBA00023224"/>
    </source>
</evidence>
<keyword evidence="12" id="KW-1185">Reference proteome</keyword>
<dbReference type="GO" id="GO:0004984">
    <property type="term" value="F:olfactory receptor activity"/>
    <property type="evidence" value="ECO:0007669"/>
    <property type="project" value="InterPro"/>
</dbReference>
<evidence type="ECO:0000256" key="4">
    <source>
        <dbReference type="ARBA" id="ARBA00022725"/>
    </source>
</evidence>
<evidence type="ECO:0000256" key="6">
    <source>
        <dbReference type="ARBA" id="ARBA00023136"/>
    </source>
</evidence>
<feature type="transmembrane region" description="Helical" evidence="9">
    <location>
        <begin position="85"/>
        <end position="104"/>
    </location>
</feature>
<dbReference type="PANTHER" id="PTHR21137:SF44">
    <property type="entry name" value="ODORANT RECEPTOR 13A-RELATED"/>
    <property type="match status" value="1"/>
</dbReference>
<feature type="transmembrane region" description="Helical" evidence="9">
    <location>
        <begin position="270"/>
        <end position="290"/>
    </location>
</feature>
<comment type="caution">
    <text evidence="9">Lacks conserved residue(s) required for the propagation of feature annotation.</text>
</comment>
<feature type="coiled-coil region" evidence="10">
    <location>
        <begin position="229"/>
        <end position="256"/>
    </location>
</feature>
<dbReference type="Proteomes" id="UP001107558">
    <property type="component" value="Chromosome 2"/>
</dbReference>
<dbReference type="EMBL" id="JADBJN010000002">
    <property type="protein sequence ID" value="KAG5675233.1"/>
    <property type="molecule type" value="Genomic_DNA"/>
</dbReference>
<evidence type="ECO:0000313" key="11">
    <source>
        <dbReference type="EMBL" id="KAG5675233.1"/>
    </source>
</evidence>
<keyword evidence="5 9" id="KW-1133">Transmembrane helix</keyword>
<protein>
    <recommendedName>
        <fullName evidence="9">Odorant receptor</fullName>
    </recommendedName>
</protein>
<keyword evidence="2 9" id="KW-0716">Sensory transduction</keyword>
<comment type="subcellular location">
    <subcellularLocation>
        <location evidence="9">Cell membrane</location>
        <topology evidence="9">Multi-pass membrane protein</topology>
    </subcellularLocation>
    <subcellularLocation>
        <location evidence="1">Membrane</location>
        <topology evidence="1">Multi-pass membrane protein</topology>
    </subcellularLocation>
</comment>
<organism evidence="11 12">
    <name type="scientific">Polypedilum vanderplanki</name>
    <name type="common">Sleeping chironomid midge</name>
    <dbReference type="NCBI Taxonomy" id="319348"/>
    <lineage>
        <taxon>Eukaryota</taxon>
        <taxon>Metazoa</taxon>
        <taxon>Ecdysozoa</taxon>
        <taxon>Arthropoda</taxon>
        <taxon>Hexapoda</taxon>
        <taxon>Insecta</taxon>
        <taxon>Pterygota</taxon>
        <taxon>Neoptera</taxon>
        <taxon>Endopterygota</taxon>
        <taxon>Diptera</taxon>
        <taxon>Nematocera</taxon>
        <taxon>Chironomoidea</taxon>
        <taxon>Chironomidae</taxon>
        <taxon>Chironominae</taxon>
        <taxon>Polypedilum</taxon>
        <taxon>Polypedilum</taxon>
    </lineage>
</organism>
<evidence type="ECO:0000256" key="2">
    <source>
        <dbReference type="ARBA" id="ARBA00022606"/>
    </source>
</evidence>
<feature type="transmembrane region" description="Helical" evidence="9">
    <location>
        <begin position="296"/>
        <end position="316"/>
    </location>
</feature>
<evidence type="ECO:0000313" key="12">
    <source>
        <dbReference type="Proteomes" id="UP001107558"/>
    </source>
</evidence>
<keyword evidence="10" id="KW-0175">Coiled coil</keyword>
<gene>
    <name evidence="11" type="ORF">PVAND_005154</name>
</gene>
<reference evidence="11" key="1">
    <citation type="submission" date="2021-03" db="EMBL/GenBank/DDBJ databases">
        <title>Chromosome level genome of the anhydrobiotic midge Polypedilum vanderplanki.</title>
        <authorList>
            <person name="Yoshida Y."/>
            <person name="Kikawada T."/>
            <person name="Gusev O."/>
        </authorList>
    </citation>
    <scope>NUCLEOTIDE SEQUENCE</scope>
    <source>
        <strain evidence="11">NIAS01</strain>
        <tissue evidence="11">Whole body or cell culture</tissue>
    </source>
</reference>
<evidence type="ECO:0000256" key="7">
    <source>
        <dbReference type="ARBA" id="ARBA00023170"/>
    </source>
</evidence>
<comment type="similarity">
    <text evidence="9">Belongs to the insect chemoreceptor superfamily. Heteromeric odorant receptor channel (TC 1.A.69) family.</text>
</comment>
<dbReference type="OrthoDB" id="8185860at2759"/>
<dbReference type="AlphaFoldDB" id="A0A9J6BZ23"/>
<accession>A0A9J6BZ23</accession>
<keyword evidence="3 9" id="KW-0812">Transmembrane</keyword>
<evidence type="ECO:0000256" key="1">
    <source>
        <dbReference type="ARBA" id="ARBA00004141"/>
    </source>
</evidence>
<dbReference type="GO" id="GO:0007165">
    <property type="term" value="P:signal transduction"/>
    <property type="evidence" value="ECO:0007669"/>
    <property type="project" value="UniProtKB-KW"/>
</dbReference>
<keyword evidence="6 9" id="KW-0472">Membrane</keyword>
<comment type="caution">
    <text evidence="11">The sequence shown here is derived from an EMBL/GenBank/DDBJ whole genome shotgun (WGS) entry which is preliminary data.</text>
</comment>
<feature type="transmembrane region" description="Helical" evidence="9">
    <location>
        <begin position="145"/>
        <end position="166"/>
    </location>
</feature>
<feature type="transmembrane region" description="Helical" evidence="9">
    <location>
        <begin position="186"/>
        <end position="209"/>
    </location>
</feature>
<sequence>MTQDKKNYLELQDLFKFPTKAFKLIGFDIFNDENIFTISSRQQKVKKVFKNIYFGICMLICFIFLIMFIVWAIQKSNEPLPFLSGLLNISNHTFAFNRLVYICFNRRKLNDFLRMLNNLFPTSTVEQQKYDIEKYRRMLTKRQKIYATFCVMPGCLGAIGHITNYIQNGTKTFIIDIWLPFGHSTTFTYFASSIFINFASSVFLIAFFVGDWVPYTLITVLAMKNDILGKKLKQQLKNVEIELKDLKEVINNQNQLIEATNFLESILRRLFLSNFIVSSFTICLVGFQLILSKDTVSVMLYLSVLCVVMMETLLLCQHGQKLIDSSAKVSHMIYTSKWYEIKNGKVKKMLPVMMQLAQQEKYLTGCGFVDICNETFCDIFSTGYSYLGILRTLYNK</sequence>
<dbReference type="GO" id="GO:0005549">
    <property type="term" value="F:odorant binding"/>
    <property type="evidence" value="ECO:0007669"/>
    <property type="project" value="InterPro"/>
</dbReference>
<evidence type="ECO:0000256" key="10">
    <source>
        <dbReference type="SAM" id="Coils"/>
    </source>
</evidence>
<evidence type="ECO:0000256" key="5">
    <source>
        <dbReference type="ARBA" id="ARBA00022989"/>
    </source>
</evidence>
<dbReference type="Pfam" id="PF02949">
    <property type="entry name" value="7tm_6"/>
    <property type="match status" value="1"/>
</dbReference>
<dbReference type="PANTHER" id="PTHR21137">
    <property type="entry name" value="ODORANT RECEPTOR"/>
    <property type="match status" value="1"/>
</dbReference>
<keyword evidence="8 9" id="KW-0807">Transducer</keyword>
<proteinExistence type="inferred from homology"/>
<dbReference type="GO" id="GO:0005886">
    <property type="term" value="C:plasma membrane"/>
    <property type="evidence" value="ECO:0007669"/>
    <property type="project" value="UniProtKB-SubCell"/>
</dbReference>
<name>A0A9J6BZ23_POLVA</name>
<dbReference type="InterPro" id="IPR004117">
    <property type="entry name" value="7tm6_olfct_rcpt"/>
</dbReference>
<keyword evidence="4 9" id="KW-0552">Olfaction</keyword>
<keyword evidence="7 9" id="KW-0675">Receptor</keyword>
<evidence type="ECO:0000256" key="9">
    <source>
        <dbReference type="RuleBase" id="RU351113"/>
    </source>
</evidence>
<evidence type="ECO:0000256" key="3">
    <source>
        <dbReference type="ARBA" id="ARBA00022692"/>
    </source>
</evidence>
<feature type="transmembrane region" description="Helical" evidence="9">
    <location>
        <begin position="51"/>
        <end position="73"/>
    </location>
</feature>